<accession>A0ABX9L2L4</accession>
<dbReference type="EMBL" id="QVQY01000096">
    <property type="protein sequence ID" value="RFU49930.1"/>
    <property type="molecule type" value="Genomic_DNA"/>
</dbReference>
<protein>
    <submittedName>
        <fullName evidence="1">DUF1310 family protein</fullName>
    </submittedName>
</protein>
<dbReference type="InterPro" id="IPR010738">
    <property type="entry name" value="DUF1310"/>
</dbReference>
<dbReference type="Pfam" id="PF07006">
    <property type="entry name" value="DUF1310"/>
    <property type="match status" value="1"/>
</dbReference>
<keyword evidence="2" id="KW-1185">Reference proteome</keyword>
<gene>
    <name evidence="1" type="ORF">DDV22_11340</name>
</gene>
<dbReference type="RefSeq" id="WP_117288079.1">
    <property type="nucleotide sequence ID" value="NZ_QVQY01000096.1"/>
</dbReference>
<comment type="caution">
    <text evidence="1">The sequence shown here is derived from an EMBL/GenBank/DDBJ whole genome shotgun (WGS) entry which is preliminary data.</text>
</comment>
<proteinExistence type="predicted"/>
<evidence type="ECO:0000313" key="1">
    <source>
        <dbReference type="EMBL" id="RFU49930.1"/>
    </source>
</evidence>
<feature type="non-terminal residue" evidence="1">
    <location>
        <position position="1"/>
    </location>
</feature>
<sequence>HKKGAVMMFKRLKIWLVLLLVGAGIIAGGAGYMKYQEHKEREVMLEIVKSEEVKSLCEEAIKNIDENAFTTEGLIQSYHIDYDSISHNPMGGINFNLIINDNPKLKVFGGVDKVNEDTLESHFGGYSAELDELLKGEQNE</sequence>
<evidence type="ECO:0000313" key="2">
    <source>
        <dbReference type="Proteomes" id="UP000264056"/>
    </source>
</evidence>
<reference evidence="1 2" key="1">
    <citation type="submission" date="2018-08" db="EMBL/GenBank/DDBJ databases">
        <title>Draft genome of Streptococcus sp .nov. Z2.</title>
        <authorList>
            <person name="Tian Z."/>
        </authorList>
    </citation>
    <scope>NUCLEOTIDE SEQUENCE [LARGE SCALE GENOMIC DNA]</scope>
    <source>
        <strain evidence="1 2">Z2</strain>
    </source>
</reference>
<name>A0ABX9L2L4_9STRE</name>
<dbReference type="Proteomes" id="UP000264056">
    <property type="component" value="Unassembled WGS sequence"/>
</dbReference>
<organism evidence="1 2">
    <name type="scientific">Streptococcus chenjunshii</name>
    <dbReference type="NCBI Taxonomy" id="2173853"/>
    <lineage>
        <taxon>Bacteria</taxon>
        <taxon>Bacillati</taxon>
        <taxon>Bacillota</taxon>
        <taxon>Bacilli</taxon>
        <taxon>Lactobacillales</taxon>
        <taxon>Streptococcaceae</taxon>
        <taxon>Streptococcus</taxon>
    </lineage>
</organism>